<feature type="compositionally biased region" description="Polar residues" evidence="2">
    <location>
        <begin position="1"/>
        <end position="11"/>
    </location>
</feature>
<dbReference type="EMBL" id="BDDD01005796">
    <property type="protein sequence ID" value="GAV89846.1"/>
    <property type="molecule type" value="Genomic_DNA"/>
</dbReference>
<feature type="domain" description="CCHC-type" evidence="3">
    <location>
        <begin position="75"/>
        <end position="90"/>
    </location>
</feature>
<feature type="compositionally biased region" description="Basic residues" evidence="2">
    <location>
        <begin position="172"/>
        <end position="189"/>
    </location>
</feature>
<dbReference type="InterPro" id="IPR036875">
    <property type="entry name" value="Znf_CCHC_sf"/>
</dbReference>
<dbReference type="SMART" id="SM00343">
    <property type="entry name" value="ZnF_C2HC"/>
    <property type="match status" value="4"/>
</dbReference>
<comment type="caution">
    <text evidence="4">The sequence shown here is derived from an EMBL/GenBank/DDBJ whole genome shotgun (WGS) entry which is preliminary data.</text>
</comment>
<proteinExistence type="predicted"/>
<keyword evidence="1" id="KW-0862">Zinc</keyword>
<feature type="region of interest" description="Disordered" evidence="2">
    <location>
        <begin position="153"/>
        <end position="189"/>
    </location>
</feature>
<reference evidence="5" key="1">
    <citation type="submission" date="2016-04" db="EMBL/GenBank/DDBJ databases">
        <title>Cephalotus genome sequencing.</title>
        <authorList>
            <person name="Fukushima K."/>
            <person name="Hasebe M."/>
            <person name="Fang X."/>
        </authorList>
    </citation>
    <scope>NUCLEOTIDE SEQUENCE [LARGE SCALE GENOMIC DNA]</scope>
    <source>
        <strain evidence="5">cv. St1</strain>
    </source>
</reference>
<dbReference type="Proteomes" id="UP000187406">
    <property type="component" value="Unassembled WGS sequence"/>
</dbReference>
<dbReference type="Pfam" id="PF00098">
    <property type="entry name" value="zf-CCHC"/>
    <property type="match status" value="2"/>
</dbReference>
<organism evidence="4 5">
    <name type="scientific">Cephalotus follicularis</name>
    <name type="common">Albany pitcher plant</name>
    <dbReference type="NCBI Taxonomy" id="3775"/>
    <lineage>
        <taxon>Eukaryota</taxon>
        <taxon>Viridiplantae</taxon>
        <taxon>Streptophyta</taxon>
        <taxon>Embryophyta</taxon>
        <taxon>Tracheophyta</taxon>
        <taxon>Spermatophyta</taxon>
        <taxon>Magnoliopsida</taxon>
        <taxon>eudicotyledons</taxon>
        <taxon>Gunneridae</taxon>
        <taxon>Pentapetalae</taxon>
        <taxon>rosids</taxon>
        <taxon>fabids</taxon>
        <taxon>Oxalidales</taxon>
        <taxon>Cephalotaceae</taxon>
        <taxon>Cephalotus</taxon>
    </lineage>
</organism>
<dbReference type="SUPFAM" id="SSF57756">
    <property type="entry name" value="Retrovirus zinc finger-like domains"/>
    <property type="match status" value="2"/>
</dbReference>
<keyword evidence="1" id="KW-0479">Metal-binding</keyword>
<keyword evidence="1" id="KW-0863">Zinc-finger</keyword>
<feature type="domain" description="CCHC-type" evidence="3">
    <location>
        <begin position="55"/>
        <end position="68"/>
    </location>
</feature>
<feature type="compositionally biased region" description="Polar residues" evidence="2">
    <location>
        <begin position="25"/>
        <end position="45"/>
    </location>
</feature>
<gene>
    <name evidence="4" type="ORF">CFOL_v3_33258</name>
</gene>
<evidence type="ECO:0000313" key="5">
    <source>
        <dbReference type="Proteomes" id="UP000187406"/>
    </source>
</evidence>
<dbReference type="GO" id="GO:0008270">
    <property type="term" value="F:zinc ion binding"/>
    <property type="evidence" value="ECO:0007669"/>
    <property type="project" value="UniProtKB-KW"/>
</dbReference>
<accession>A0A1Q3DBD8</accession>
<protein>
    <submittedName>
        <fullName evidence="4">Zf-CCHC domain-containing protein</fullName>
    </submittedName>
</protein>
<evidence type="ECO:0000313" key="4">
    <source>
        <dbReference type="EMBL" id="GAV89846.1"/>
    </source>
</evidence>
<dbReference type="AlphaFoldDB" id="A0A1Q3DBD8"/>
<evidence type="ECO:0000256" key="2">
    <source>
        <dbReference type="SAM" id="MobiDB-lite"/>
    </source>
</evidence>
<dbReference type="InterPro" id="IPR001878">
    <property type="entry name" value="Znf_CCHC"/>
</dbReference>
<evidence type="ECO:0000259" key="3">
    <source>
        <dbReference type="PROSITE" id="PS50158"/>
    </source>
</evidence>
<feature type="region of interest" description="Disordered" evidence="2">
    <location>
        <begin position="1"/>
        <end position="45"/>
    </location>
</feature>
<sequence length="189" mass="20714">MRQLCVQTQQVKRTRPAPSKWQDGGYSTKSSKNGSQRTTTKGTVSQEGDIRSGVCFYCSRTGHQVKDCWLKNKLCVKCGETGHIMKNCTRDSSQQTANRGTPSQGRNLRAGGCTHCGRADHLLRNCWKWNGWCLRCGASDPLLRDCPERQGAVPMGPTGSSEAAVGPSQRGGKGKGIMRGKFHSYSHHT</sequence>
<keyword evidence="5" id="KW-1185">Reference proteome</keyword>
<evidence type="ECO:0000256" key="1">
    <source>
        <dbReference type="PROSITE-ProRule" id="PRU00047"/>
    </source>
</evidence>
<dbReference type="InParanoid" id="A0A1Q3DBD8"/>
<dbReference type="OrthoDB" id="1436346at2759"/>
<dbReference type="PROSITE" id="PS50158">
    <property type="entry name" value="ZF_CCHC"/>
    <property type="match status" value="2"/>
</dbReference>
<name>A0A1Q3DBD8_CEPFO</name>
<dbReference type="GO" id="GO:0003676">
    <property type="term" value="F:nucleic acid binding"/>
    <property type="evidence" value="ECO:0007669"/>
    <property type="project" value="InterPro"/>
</dbReference>
<dbReference type="Gene3D" id="4.10.60.10">
    <property type="entry name" value="Zinc finger, CCHC-type"/>
    <property type="match status" value="3"/>
</dbReference>